<feature type="transmembrane region" description="Helical" evidence="5">
    <location>
        <begin position="81"/>
        <end position="98"/>
    </location>
</feature>
<dbReference type="InterPro" id="IPR011701">
    <property type="entry name" value="MFS"/>
</dbReference>
<proteinExistence type="predicted"/>
<reference evidence="7 8" key="1">
    <citation type="submission" date="2016-07" db="EMBL/GenBank/DDBJ databases">
        <title>Pervasive Adenine N6-methylation of Active Genes in Fungi.</title>
        <authorList>
            <consortium name="DOE Joint Genome Institute"/>
            <person name="Mondo S.J."/>
            <person name="Dannebaum R.O."/>
            <person name="Kuo R.C."/>
            <person name="Labutti K."/>
            <person name="Haridas S."/>
            <person name="Kuo A."/>
            <person name="Salamov A."/>
            <person name="Ahrendt S.R."/>
            <person name="Lipzen A."/>
            <person name="Sullivan W."/>
            <person name="Andreopoulos W.B."/>
            <person name="Clum A."/>
            <person name="Lindquist E."/>
            <person name="Daum C."/>
            <person name="Ramamoorthy G.K."/>
            <person name="Gryganskyi A."/>
            <person name="Culley D."/>
            <person name="Magnuson J.K."/>
            <person name="James T.Y."/>
            <person name="O'Malley M.A."/>
            <person name="Stajich J.E."/>
            <person name="Spatafora J.W."/>
            <person name="Visel A."/>
            <person name="Grigoriev I.V."/>
        </authorList>
    </citation>
    <scope>NUCLEOTIDE SEQUENCE [LARGE SCALE GENOMIC DNA]</scope>
    <source>
        <strain evidence="7 8">NRRL 2496</strain>
    </source>
</reference>
<gene>
    <name evidence="7" type="ORF">BCR43DRAFT_452019</name>
</gene>
<protein>
    <submittedName>
        <fullName evidence="7">Major facilitator superfamily domain-containing protein</fullName>
    </submittedName>
</protein>
<evidence type="ECO:0000256" key="6">
    <source>
        <dbReference type="SAM" id="SignalP"/>
    </source>
</evidence>
<dbReference type="InterPro" id="IPR036259">
    <property type="entry name" value="MFS_trans_sf"/>
</dbReference>
<evidence type="ECO:0000256" key="1">
    <source>
        <dbReference type="ARBA" id="ARBA00004141"/>
    </source>
</evidence>
<evidence type="ECO:0000256" key="4">
    <source>
        <dbReference type="ARBA" id="ARBA00023136"/>
    </source>
</evidence>
<dbReference type="PANTHER" id="PTHR21576:SF158">
    <property type="entry name" value="RIBOSOMAL RNA-PROCESSING PROTEIN 12-LIKE CONSERVED DOMAIN-CONTAINING PROTEIN"/>
    <property type="match status" value="1"/>
</dbReference>
<dbReference type="PANTHER" id="PTHR21576">
    <property type="entry name" value="UNCHARACTERIZED NODULIN-LIKE PROTEIN"/>
    <property type="match status" value="1"/>
</dbReference>
<sequence>MLQRPTRIALTLSFLAALLVANMSGPQYVYPTFGTSLTSKFGWSALQNSLVSTASFIGVSFSGPLIAWIIEHVGIKSTLRLAAVLVFGGPFMLAQTYAGHLPPSVGLCAVYLVLFGMGGAMAYLCALDSQSHNFKTHRGMSMGMASAALGLCGVVFSQIDDVFFPEENDADDQTYDFLVFMSVAMAGGMVLGSFFLGPLVAVDIPSPEHNTVHSSAQDVEEHQPLLSVAVVEETQISGLGLFTDPVGFALFSVLFIVLGLGYVYLASLGQILMSLPALYTANPQHLRNMHVSIFSLSNCAARAILGTASDILRQRLGIHRLWIFLGACLGLLLSLVYLVTSVSVQEALMPCTIMVAIAYGTVFGVAPSATSEFGTEVFARNWGWLMYAPAVSSQLFSVLAGFLYDREASRQGGHYCHGVSCFRGTFVIGIVVAALCSIMVTWAIIKKRLYRPLV</sequence>
<evidence type="ECO:0000313" key="7">
    <source>
        <dbReference type="EMBL" id="ORZ00167.1"/>
    </source>
</evidence>
<evidence type="ECO:0000256" key="3">
    <source>
        <dbReference type="ARBA" id="ARBA00022989"/>
    </source>
</evidence>
<organism evidence="7 8">
    <name type="scientific">Syncephalastrum racemosum</name>
    <name type="common">Filamentous fungus</name>
    <dbReference type="NCBI Taxonomy" id="13706"/>
    <lineage>
        <taxon>Eukaryota</taxon>
        <taxon>Fungi</taxon>
        <taxon>Fungi incertae sedis</taxon>
        <taxon>Mucoromycota</taxon>
        <taxon>Mucoromycotina</taxon>
        <taxon>Mucoromycetes</taxon>
        <taxon>Mucorales</taxon>
        <taxon>Syncephalastraceae</taxon>
        <taxon>Syncephalastrum</taxon>
    </lineage>
</organism>
<feature type="chain" id="PRO_5013185560" evidence="6">
    <location>
        <begin position="22"/>
        <end position="454"/>
    </location>
</feature>
<feature type="transmembrane region" description="Helical" evidence="5">
    <location>
        <begin position="104"/>
        <end position="127"/>
    </location>
</feature>
<feature type="transmembrane region" description="Helical" evidence="5">
    <location>
        <begin position="424"/>
        <end position="445"/>
    </location>
</feature>
<keyword evidence="6" id="KW-0732">Signal</keyword>
<comment type="subcellular location">
    <subcellularLocation>
        <location evidence="1">Membrane</location>
        <topology evidence="1">Multi-pass membrane protein</topology>
    </subcellularLocation>
</comment>
<name>A0A1X2HLE8_SYNRA</name>
<feature type="transmembrane region" description="Helical" evidence="5">
    <location>
        <begin position="347"/>
        <end position="370"/>
    </location>
</feature>
<dbReference type="AlphaFoldDB" id="A0A1X2HLE8"/>
<dbReference type="EMBL" id="MCGN01000002">
    <property type="protein sequence ID" value="ORZ00167.1"/>
    <property type="molecule type" value="Genomic_DNA"/>
</dbReference>
<feature type="transmembrane region" description="Helical" evidence="5">
    <location>
        <begin position="246"/>
        <end position="269"/>
    </location>
</feature>
<dbReference type="SUPFAM" id="SSF103473">
    <property type="entry name" value="MFS general substrate transporter"/>
    <property type="match status" value="1"/>
</dbReference>
<dbReference type="GO" id="GO:0022857">
    <property type="term" value="F:transmembrane transporter activity"/>
    <property type="evidence" value="ECO:0007669"/>
    <property type="project" value="InterPro"/>
</dbReference>
<evidence type="ECO:0000313" key="8">
    <source>
        <dbReference type="Proteomes" id="UP000242180"/>
    </source>
</evidence>
<feature type="signal peptide" evidence="6">
    <location>
        <begin position="1"/>
        <end position="21"/>
    </location>
</feature>
<accession>A0A1X2HLE8</accession>
<dbReference type="GO" id="GO:0016020">
    <property type="term" value="C:membrane"/>
    <property type="evidence" value="ECO:0007669"/>
    <property type="project" value="UniProtKB-SubCell"/>
</dbReference>
<dbReference type="InParanoid" id="A0A1X2HLE8"/>
<feature type="transmembrane region" description="Helical" evidence="5">
    <location>
        <begin position="382"/>
        <end position="404"/>
    </location>
</feature>
<comment type="caution">
    <text evidence="7">The sequence shown here is derived from an EMBL/GenBank/DDBJ whole genome shotgun (WGS) entry which is preliminary data.</text>
</comment>
<dbReference type="Gene3D" id="1.20.1250.20">
    <property type="entry name" value="MFS general substrate transporter like domains"/>
    <property type="match status" value="1"/>
</dbReference>
<dbReference type="OMA" id="WGLICTG"/>
<keyword evidence="2 5" id="KW-0812">Transmembrane</keyword>
<feature type="transmembrane region" description="Helical" evidence="5">
    <location>
        <begin position="321"/>
        <end position="341"/>
    </location>
</feature>
<evidence type="ECO:0000256" key="2">
    <source>
        <dbReference type="ARBA" id="ARBA00022692"/>
    </source>
</evidence>
<feature type="transmembrane region" description="Helical" evidence="5">
    <location>
        <begin position="50"/>
        <end position="69"/>
    </location>
</feature>
<keyword evidence="3 5" id="KW-1133">Transmembrane helix</keyword>
<keyword evidence="4 5" id="KW-0472">Membrane</keyword>
<feature type="transmembrane region" description="Helical" evidence="5">
    <location>
        <begin position="179"/>
        <end position="202"/>
    </location>
</feature>
<evidence type="ECO:0000256" key="5">
    <source>
        <dbReference type="SAM" id="Phobius"/>
    </source>
</evidence>
<keyword evidence="8" id="KW-1185">Reference proteome</keyword>
<dbReference type="Pfam" id="PF07690">
    <property type="entry name" value="MFS_1"/>
    <property type="match status" value="1"/>
</dbReference>
<dbReference type="Proteomes" id="UP000242180">
    <property type="component" value="Unassembled WGS sequence"/>
</dbReference>
<dbReference type="OrthoDB" id="410267at2759"/>
<dbReference type="STRING" id="13706.A0A1X2HLE8"/>